<dbReference type="Gene3D" id="1.10.240.10">
    <property type="entry name" value="Tyrosyl-Transfer RNA Synthetase"/>
    <property type="match status" value="1"/>
</dbReference>
<evidence type="ECO:0000256" key="4">
    <source>
        <dbReference type="ARBA" id="ARBA00022840"/>
    </source>
</evidence>
<evidence type="ECO:0000256" key="9">
    <source>
        <dbReference type="PROSITE-ProRule" id="PRU00182"/>
    </source>
</evidence>
<evidence type="ECO:0000313" key="11">
    <source>
        <dbReference type="EMBL" id="OGY94438.1"/>
    </source>
</evidence>
<dbReference type="PROSITE" id="PS00178">
    <property type="entry name" value="AA_TRNA_LIGASE_I"/>
    <property type="match status" value="1"/>
</dbReference>
<evidence type="ECO:0000256" key="2">
    <source>
        <dbReference type="ARBA" id="ARBA00022598"/>
    </source>
</evidence>
<keyword evidence="4 10" id="KW-0067">ATP-binding</keyword>
<dbReference type="Pfam" id="PF00579">
    <property type="entry name" value="tRNA-synt_1b"/>
    <property type="match status" value="1"/>
</dbReference>
<dbReference type="GO" id="GO:0003723">
    <property type="term" value="F:RNA binding"/>
    <property type="evidence" value="ECO:0007669"/>
    <property type="project" value="UniProtKB-KW"/>
</dbReference>
<evidence type="ECO:0000256" key="8">
    <source>
        <dbReference type="NCBIfam" id="TIGR00234"/>
    </source>
</evidence>
<dbReference type="PANTHER" id="PTHR11766:SF1">
    <property type="entry name" value="TYROSINE--TRNA LIGASE"/>
    <property type="match status" value="1"/>
</dbReference>
<keyword evidence="6 10" id="KW-0030">Aminoacyl-tRNA synthetase</keyword>
<dbReference type="PRINTS" id="PR01040">
    <property type="entry name" value="TRNASYNTHTYR"/>
</dbReference>
<dbReference type="EMBL" id="MHKQ01000008">
    <property type="protein sequence ID" value="OGY94438.1"/>
    <property type="molecule type" value="Genomic_DNA"/>
</dbReference>
<gene>
    <name evidence="11" type="ORF">A2406_03375</name>
</gene>
<dbReference type="NCBIfam" id="TIGR00234">
    <property type="entry name" value="tyrS"/>
    <property type="match status" value="1"/>
</dbReference>
<keyword evidence="2 10" id="KW-0436">Ligase</keyword>
<dbReference type="GO" id="GO:0005524">
    <property type="term" value="F:ATP binding"/>
    <property type="evidence" value="ECO:0007669"/>
    <property type="project" value="UniProtKB-KW"/>
</dbReference>
<dbReference type="Gene3D" id="3.10.290.10">
    <property type="entry name" value="RNA-binding S4 domain"/>
    <property type="match status" value="1"/>
</dbReference>
<dbReference type="PANTHER" id="PTHR11766">
    <property type="entry name" value="TYROSYL-TRNA SYNTHETASE"/>
    <property type="match status" value="1"/>
</dbReference>
<dbReference type="InterPro" id="IPR002307">
    <property type="entry name" value="Tyr-tRNA-ligase"/>
</dbReference>
<evidence type="ECO:0000256" key="3">
    <source>
        <dbReference type="ARBA" id="ARBA00022741"/>
    </source>
</evidence>
<dbReference type="EC" id="6.1.1.1" evidence="1 8"/>
<dbReference type="Gene3D" id="3.40.50.620">
    <property type="entry name" value="HUPs"/>
    <property type="match status" value="1"/>
</dbReference>
<accession>A0A1G2BZ64</accession>
<evidence type="ECO:0000256" key="1">
    <source>
        <dbReference type="ARBA" id="ARBA00013160"/>
    </source>
</evidence>
<comment type="caution">
    <text evidence="11">The sequence shown here is derived from an EMBL/GenBank/DDBJ whole genome shotgun (WGS) entry which is preliminary data.</text>
</comment>
<reference evidence="11 12" key="1">
    <citation type="journal article" date="2016" name="Nat. Commun.">
        <title>Thousands of microbial genomes shed light on interconnected biogeochemical processes in an aquifer system.</title>
        <authorList>
            <person name="Anantharaman K."/>
            <person name="Brown C.T."/>
            <person name="Hug L.A."/>
            <person name="Sharon I."/>
            <person name="Castelle C.J."/>
            <person name="Probst A.J."/>
            <person name="Thomas B.C."/>
            <person name="Singh A."/>
            <person name="Wilkins M.J."/>
            <person name="Karaoz U."/>
            <person name="Brodie E.L."/>
            <person name="Williams K.H."/>
            <person name="Hubbard S.S."/>
            <person name="Banfield J.F."/>
        </authorList>
    </citation>
    <scope>NUCLEOTIDE SEQUENCE [LARGE SCALE GENOMIC DNA]</scope>
</reference>
<dbReference type="InterPro" id="IPR002305">
    <property type="entry name" value="aa-tRNA-synth_Ic"/>
</dbReference>
<dbReference type="InterPro" id="IPR036986">
    <property type="entry name" value="S4_RNA-bd_sf"/>
</dbReference>
<dbReference type="SUPFAM" id="SSF52374">
    <property type="entry name" value="Nucleotidylyl transferase"/>
    <property type="match status" value="1"/>
</dbReference>
<dbReference type="InterPro" id="IPR001412">
    <property type="entry name" value="aa-tRNA-synth_I_CS"/>
</dbReference>
<evidence type="ECO:0000256" key="10">
    <source>
        <dbReference type="RuleBase" id="RU363036"/>
    </source>
</evidence>
<evidence type="ECO:0000256" key="5">
    <source>
        <dbReference type="ARBA" id="ARBA00022917"/>
    </source>
</evidence>
<evidence type="ECO:0000313" key="12">
    <source>
        <dbReference type="Proteomes" id="UP000177626"/>
    </source>
</evidence>
<dbReference type="PROSITE" id="PS50889">
    <property type="entry name" value="S4"/>
    <property type="match status" value="1"/>
</dbReference>
<dbReference type="CDD" id="cd00165">
    <property type="entry name" value="S4"/>
    <property type="match status" value="1"/>
</dbReference>
<keyword evidence="5 10" id="KW-0648">Protein biosynthesis</keyword>
<keyword evidence="3 10" id="KW-0547">Nucleotide-binding</keyword>
<dbReference type="CDD" id="cd00805">
    <property type="entry name" value="TyrRS_core"/>
    <property type="match status" value="1"/>
</dbReference>
<dbReference type="Proteomes" id="UP000177626">
    <property type="component" value="Unassembled WGS sequence"/>
</dbReference>
<dbReference type="GO" id="GO:0005829">
    <property type="term" value="C:cytosol"/>
    <property type="evidence" value="ECO:0007669"/>
    <property type="project" value="TreeGrafter"/>
</dbReference>
<comment type="similarity">
    <text evidence="10">Belongs to the class-I aminoacyl-tRNA synthetase family.</text>
</comment>
<dbReference type="AlphaFoldDB" id="A0A1G2BZ64"/>
<sequence>MLKINTDQQKIQELLERGVENIYPDKSYLEKRLGSGQKLSIYLGIDPTGPTLHLGHAIILAKLKQFQELGHKIILLIGDFTGTIGDPTDKQATRKPLSKQEVLNNAKYYKKQASIFLNFSGSNKAELKYNSRWLNKMNFADVLKLSSNFTVQQLLERDMFQQRIKAGKPIGLHEFMYPMLQAQDCVAMNVDGEIGGNDQTFNMLAGRTLMKSLKGQDKFVLTMKLLTDVVGTKMGKSEGNMLALNDTPEQMFGKVMSWTDAMILNGFELCTTVPLEQINQTAKNIKTGANPRDAKLQLAKEIVTLYYGAKEATKAETNFIKVFSQRETPEAIVEHNINIGSINPVDLLITLKLIASKSDARRLIDGGGMKINSEKVSSWKENLNIKSGDIVQAGKRKFAKIK</sequence>
<dbReference type="GO" id="GO:0006437">
    <property type="term" value="P:tyrosyl-tRNA aminoacylation"/>
    <property type="evidence" value="ECO:0007669"/>
    <property type="project" value="UniProtKB-UniRule"/>
</dbReference>
<dbReference type="GO" id="GO:0004831">
    <property type="term" value="F:tyrosine-tRNA ligase activity"/>
    <property type="evidence" value="ECO:0007669"/>
    <property type="project" value="UniProtKB-UniRule"/>
</dbReference>
<evidence type="ECO:0000256" key="6">
    <source>
        <dbReference type="ARBA" id="ARBA00023146"/>
    </source>
</evidence>
<dbReference type="InterPro" id="IPR024088">
    <property type="entry name" value="Tyr-tRNA-ligase_bac-type"/>
</dbReference>
<evidence type="ECO:0000256" key="7">
    <source>
        <dbReference type="ARBA" id="ARBA00048248"/>
    </source>
</evidence>
<proteinExistence type="inferred from homology"/>
<dbReference type="SUPFAM" id="SSF55174">
    <property type="entry name" value="Alpha-L RNA-binding motif"/>
    <property type="match status" value="1"/>
</dbReference>
<name>A0A1G2BZ64_9BACT</name>
<comment type="catalytic activity">
    <reaction evidence="7">
        <text>tRNA(Tyr) + L-tyrosine + ATP = L-tyrosyl-tRNA(Tyr) + AMP + diphosphate + H(+)</text>
        <dbReference type="Rhea" id="RHEA:10220"/>
        <dbReference type="Rhea" id="RHEA-COMP:9706"/>
        <dbReference type="Rhea" id="RHEA-COMP:9707"/>
        <dbReference type="ChEBI" id="CHEBI:15378"/>
        <dbReference type="ChEBI" id="CHEBI:30616"/>
        <dbReference type="ChEBI" id="CHEBI:33019"/>
        <dbReference type="ChEBI" id="CHEBI:58315"/>
        <dbReference type="ChEBI" id="CHEBI:78442"/>
        <dbReference type="ChEBI" id="CHEBI:78536"/>
        <dbReference type="ChEBI" id="CHEBI:456215"/>
        <dbReference type="EC" id="6.1.1.1"/>
    </reaction>
</comment>
<keyword evidence="9" id="KW-0694">RNA-binding</keyword>
<dbReference type="InterPro" id="IPR014729">
    <property type="entry name" value="Rossmann-like_a/b/a_fold"/>
</dbReference>
<protein>
    <recommendedName>
        <fullName evidence="1 8">Tyrosine--tRNA ligase</fullName>
        <ecNumber evidence="1 8">6.1.1.1</ecNumber>
    </recommendedName>
</protein>
<organism evidence="11 12">
    <name type="scientific">Candidatus Komeilibacteria bacterium RIFOXYC1_FULL_37_11</name>
    <dbReference type="NCBI Taxonomy" id="1798555"/>
    <lineage>
        <taxon>Bacteria</taxon>
        <taxon>Candidatus Komeiliibacteriota</taxon>
    </lineage>
</organism>